<evidence type="ECO:0000313" key="3">
    <source>
        <dbReference type="Proteomes" id="UP000281406"/>
    </source>
</evidence>
<feature type="compositionally biased region" description="Low complexity" evidence="1">
    <location>
        <begin position="164"/>
        <end position="173"/>
    </location>
</feature>
<evidence type="ECO:0000313" key="2">
    <source>
        <dbReference type="EMBL" id="ROI79345.1"/>
    </source>
</evidence>
<accession>A0A3N0XPK2</accession>
<keyword evidence="3" id="KW-1185">Reference proteome</keyword>
<gene>
    <name evidence="2" type="ORF">DPX16_7233</name>
</gene>
<feature type="region of interest" description="Disordered" evidence="1">
    <location>
        <begin position="151"/>
        <end position="190"/>
    </location>
</feature>
<dbReference type="OrthoDB" id="10624856at2759"/>
<dbReference type="Proteomes" id="UP000281406">
    <property type="component" value="Unassembled WGS sequence"/>
</dbReference>
<comment type="caution">
    <text evidence="2">The sequence shown here is derived from an EMBL/GenBank/DDBJ whole genome shotgun (WGS) entry which is preliminary data.</text>
</comment>
<dbReference type="AlphaFoldDB" id="A0A3N0XPK2"/>
<dbReference type="EMBL" id="RJVU01068486">
    <property type="protein sequence ID" value="ROI79345.1"/>
    <property type="molecule type" value="Genomic_DNA"/>
</dbReference>
<protein>
    <submittedName>
        <fullName evidence="2">Uncharacterized protein</fullName>
    </submittedName>
</protein>
<reference evidence="2 3" key="1">
    <citation type="submission" date="2018-10" db="EMBL/GenBank/DDBJ databases">
        <title>Genome assembly for a Yunnan-Guizhou Plateau 3E fish, Anabarilius grahami (Regan), and its evolutionary and genetic applications.</title>
        <authorList>
            <person name="Jiang W."/>
        </authorList>
    </citation>
    <scope>NUCLEOTIDE SEQUENCE [LARGE SCALE GENOMIC DNA]</scope>
    <source>
        <strain evidence="2">AG-KIZ</strain>
        <tissue evidence="2">Muscle</tissue>
    </source>
</reference>
<sequence length="242" mass="25437">MDSPAMHLLLPKNRKWLGYLGWMLQDSEHSLAASELETPTEVITEPELDDNKARVSTHGDQSISEPGVDLDLRDLWSADPVPNQVPTIETSSSSPVPSGDDLLLPMLLPDFLVPSPLLVMASPLDLLTPLVLASSSALPPALAPCGSFTSPRASPPLARHEANSPAAPRASRAMSTSGGQRPASATDFQDSGGGYTFHPYGVIGLLPSSDLPVILVRSSVAPDSRLPVITSVPQAFSSASGF</sequence>
<name>A0A3N0XPK2_ANAGA</name>
<organism evidence="2 3">
    <name type="scientific">Anabarilius grahami</name>
    <name type="common">Kanglang fish</name>
    <name type="synonym">Barilius grahami</name>
    <dbReference type="NCBI Taxonomy" id="495550"/>
    <lineage>
        <taxon>Eukaryota</taxon>
        <taxon>Metazoa</taxon>
        <taxon>Chordata</taxon>
        <taxon>Craniata</taxon>
        <taxon>Vertebrata</taxon>
        <taxon>Euteleostomi</taxon>
        <taxon>Actinopterygii</taxon>
        <taxon>Neopterygii</taxon>
        <taxon>Teleostei</taxon>
        <taxon>Ostariophysi</taxon>
        <taxon>Cypriniformes</taxon>
        <taxon>Xenocyprididae</taxon>
        <taxon>Xenocypridinae</taxon>
        <taxon>Xenocypridinae incertae sedis</taxon>
        <taxon>Anabarilius</taxon>
    </lineage>
</organism>
<proteinExistence type="predicted"/>
<evidence type="ECO:0000256" key="1">
    <source>
        <dbReference type="SAM" id="MobiDB-lite"/>
    </source>
</evidence>